<keyword evidence="2" id="KW-1185">Reference proteome</keyword>
<evidence type="ECO:0000313" key="2">
    <source>
        <dbReference type="Proteomes" id="UP000828390"/>
    </source>
</evidence>
<dbReference type="AlphaFoldDB" id="A0A9D4G7Q4"/>
<dbReference type="Proteomes" id="UP000828390">
    <property type="component" value="Unassembled WGS sequence"/>
</dbReference>
<dbReference type="EMBL" id="JAIWYP010000006">
    <property type="protein sequence ID" value="KAH3812080.1"/>
    <property type="molecule type" value="Genomic_DNA"/>
</dbReference>
<reference evidence="1" key="2">
    <citation type="submission" date="2020-11" db="EMBL/GenBank/DDBJ databases">
        <authorList>
            <person name="McCartney M.A."/>
            <person name="Auch B."/>
            <person name="Kono T."/>
            <person name="Mallez S."/>
            <person name="Becker A."/>
            <person name="Gohl D.M."/>
            <person name="Silverstein K.A.T."/>
            <person name="Koren S."/>
            <person name="Bechman K.B."/>
            <person name="Herman A."/>
            <person name="Abrahante J.E."/>
            <person name="Garbe J."/>
        </authorList>
    </citation>
    <scope>NUCLEOTIDE SEQUENCE</scope>
    <source>
        <strain evidence="1">Duluth1</strain>
        <tissue evidence="1">Whole animal</tissue>
    </source>
</reference>
<protein>
    <submittedName>
        <fullName evidence="1">Uncharacterized protein</fullName>
    </submittedName>
</protein>
<reference evidence="1" key="1">
    <citation type="journal article" date="2019" name="bioRxiv">
        <title>The Genome of the Zebra Mussel, Dreissena polymorpha: A Resource for Invasive Species Research.</title>
        <authorList>
            <person name="McCartney M.A."/>
            <person name="Auch B."/>
            <person name="Kono T."/>
            <person name="Mallez S."/>
            <person name="Zhang Y."/>
            <person name="Obille A."/>
            <person name="Becker A."/>
            <person name="Abrahante J.E."/>
            <person name="Garbe J."/>
            <person name="Badalamenti J.P."/>
            <person name="Herman A."/>
            <person name="Mangelson H."/>
            <person name="Liachko I."/>
            <person name="Sullivan S."/>
            <person name="Sone E.D."/>
            <person name="Koren S."/>
            <person name="Silverstein K.A.T."/>
            <person name="Beckman K.B."/>
            <person name="Gohl D.M."/>
        </authorList>
    </citation>
    <scope>NUCLEOTIDE SEQUENCE</scope>
    <source>
        <strain evidence="1">Duluth1</strain>
        <tissue evidence="1">Whole animal</tissue>
    </source>
</reference>
<proteinExistence type="predicted"/>
<comment type="caution">
    <text evidence="1">The sequence shown here is derived from an EMBL/GenBank/DDBJ whole genome shotgun (WGS) entry which is preliminary data.</text>
</comment>
<organism evidence="1 2">
    <name type="scientific">Dreissena polymorpha</name>
    <name type="common">Zebra mussel</name>
    <name type="synonym">Mytilus polymorpha</name>
    <dbReference type="NCBI Taxonomy" id="45954"/>
    <lineage>
        <taxon>Eukaryota</taxon>
        <taxon>Metazoa</taxon>
        <taxon>Spiralia</taxon>
        <taxon>Lophotrochozoa</taxon>
        <taxon>Mollusca</taxon>
        <taxon>Bivalvia</taxon>
        <taxon>Autobranchia</taxon>
        <taxon>Heteroconchia</taxon>
        <taxon>Euheterodonta</taxon>
        <taxon>Imparidentia</taxon>
        <taxon>Neoheterodontei</taxon>
        <taxon>Myida</taxon>
        <taxon>Dreissenoidea</taxon>
        <taxon>Dreissenidae</taxon>
        <taxon>Dreissena</taxon>
    </lineage>
</organism>
<accession>A0A9D4G7Q4</accession>
<name>A0A9D4G7Q4_DREPO</name>
<gene>
    <name evidence="1" type="ORF">DPMN_140501</name>
</gene>
<evidence type="ECO:0000313" key="1">
    <source>
        <dbReference type="EMBL" id="KAH3812080.1"/>
    </source>
</evidence>
<sequence length="110" mass="12668">MIRKYLLHPHHAEVRHPEAPVNRVDARVCQNVLSAVLYSLEVAHEKLVSANLPRPVTERVKYKSTEVLKAPIRVEFLKLTVQIRLDGDVLVRRDVRSVLVNGKQAEHFEM</sequence>